<dbReference type="EMBL" id="CABITT030000001">
    <property type="protein sequence ID" value="VVA91083.1"/>
    <property type="molecule type" value="Genomic_DNA"/>
</dbReference>
<organism evidence="1 2">
    <name type="scientific">Arabis nemorensis</name>
    <dbReference type="NCBI Taxonomy" id="586526"/>
    <lineage>
        <taxon>Eukaryota</taxon>
        <taxon>Viridiplantae</taxon>
        <taxon>Streptophyta</taxon>
        <taxon>Embryophyta</taxon>
        <taxon>Tracheophyta</taxon>
        <taxon>Spermatophyta</taxon>
        <taxon>Magnoliopsida</taxon>
        <taxon>eudicotyledons</taxon>
        <taxon>Gunneridae</taxon>
        <taxon>Pentapetalae</taxon>
        <taxon>rosids</taxon>
        <taxon>malvids</taxon>
        <taxon>Brassicales</taxon>
        <taxon>Brassicaceae</taxon>
        <taxon>Arabideae</taxon>
        <taxon>Arabis</taxon>
    </lineage>
</organism>
<evidence type="ECO:0000313" key="1">
    <source>
        <dbReference type="EMBL" id="VVA91083.1"/>
    </source>
</evidence>
<keyword evidence="2" id="KW-1185">Reference proteome</keyword>
<gene>
    <name evidence="1" type="ORF">ANE_LOCUS1528</name>
</gene>
<name>A0A565AQA1_9BRAS</name>
<dbReference type="Proteomes" id="UP000489600">
    <property type="component" value="Unassembled WGS sequence"/>
</dbReference>
<proteinExistence type="predicted"/>
<accession>A0A565AQA1</accession>
<protein>
    <submittedName>
        <fullName evidence="1">Uncharacterized protein</fullName>
    </submittedName>
</protein>
<reference evidence="1" key="1">
    <citation type="submission" date="2019-07" db="EMBL/GenBank/DDBJ databases">
        <authorList>
            <person name="Dittberner H."/>
        </authorList>
    </citation>
    <scope>NUCLEOTIDE SEQUENCE [LARGE SCALE GENOMIC DNA]</scope>
</reference>
<evidence type="ECO:0000313" key="2">
    <source>
        <dbReference type="Proteomes" id="UP000489600"/>
    </source>
</evidence>
<sequence length="59" mass="6490">MATGSVSKPLASRDINSEPVKAFSHVNQLPGLSLTGQNQSQIEQHLCLNRSFIKFTLSY</sequence>
<dbReference type="AlphaFoldDB" id="A0A565AQA1"/>
<comment type="caution">
    <text evidence="1">The sequence shown here is derived from an EMBL/GenBank/DDBJ whole genome shotgun (WGS) entry which is preliminary data.</text>
</comment>